<dbReference type="EMBL" id="BAABLX010000017">
    <property type="protein sequence ID" value="GAA4943276.1"/>
    <property type="molecule type" value="Genomic_DNA"/>
</dbReference>
<proteinExistence type="predicted"/>
<keyword evidence="11" id="KW-1185">Reference proteome</keyword>
<dbReference type="PANTHER" id="PTHR22936:SF69">
    <property type="entry name" value="RHOMBOID-LIKE PROTEIN"/>
    <property type="match status" value="1"/>
</dbReference>
<dbReference type="AlphaFoldDB" id="A0AAV3U2K8"/>
<keyword evidence="6 8" id="KW-1133">Transmembrane helix</keyword>
<keyword evidence="5" id="KW-0720">Serine protease</keyword>
<evidence type="ECO:0000313" key="11">
    <source>
        <dbReference type="Proteomes" id="UP001409585"/>
    </source>
</evidence>
<accession>A0AAV3U2K8</accession>
<keyword evidence="7 8" id="KW-0472">Membrane</keyword>
<dbReference type="SUPFAM" id="SSF144091">
    <property type="entry name" value="Rhomboid-like"/>
    <property type="match status" value="1"/>
</dbReference>
<gene>
    <name evidence="10" type="ORF">GCM10025791_22490</name>
</gene>
<keyword evidence="2" id="KW-0645">Protease</keyword>
<dbReference type="PANTHER" id="PTHR22936">
    <property type="entry name" value="RHOMBOID-RELATED"/>
    <property type="match status" value="1"/>
</dbReference>
<sequence>MNNVPITAITLSAITLVCSLVVAYSATNFIFGTVPVVKLSDLGGITVADLYRVEVWRLFTSQVIHSKQIHMLYNVVSLILLGYGIEKHLGWHTFLLTWFITGASGTLYSTLFVEAPWNVGTGGSQAIFGLIGFSFVLLTKLKHSLFLIGVLLFSFVPALMLDILFAHYPKPGHIMSLTAGMLIGTLRINNLATTKAQ</sequence>
<dbReference type="InterPro" id="IPR002610">
    <property type="entry name" value="Peptidase_S54_rhomboid-like"/>
</dbReference>
<feature type="transmembrane region" description="Helical" evidence="8">
    <location>
        <begin position="94"/>
        <end position="113"/>
    </location>
</feature>
<dbReference type="InterPro" id="IPR022764">
    <property type="entry name" value="Peptidase_S54_rhomboid_dom"/>
</dbReference>
<dbReference type="Pfam" id="PF01694">
    <property type="entry name" value="Rhomboid"/>
    <property type="match status" value="1"/>
</dbReference>
<dbReference type="Proteomes" id="UP001409585">
    <property type="component" value="Unassembled WGS sequence"/>
</dbReference>
<keyword evidence="3 8" id="KW-0812">Transmembrane</keyword>
<comment type="caution">
    <text evidence="10">The sequence shown here is derived from an EMBL/GenBank/DDBJ whole genome shotgun (WGS) entry which is preliminary data.</text>
</comment>
<feature type="transmembrane region" description="Helical" evidence="8">
    <location>
        <begin position="145"/>
        <end position="168"/>
    </location>
</feature>
<evidence type="ECO:0000259" key="9">
    <source>
        <dbReference type="Pfam" id="PF01694"/>
    </source>
</evidence>
<reference evidence="11" key="1">
    <citation type="journal article" date="2019" name="Int. J. Syst. Evol. Microbiol.">
        <title>The Global Catalogue of Microorganisms (GCM) 10K type strain sequencing project: providing services to taxonomists for standard genome sequencing and annotation.</title>
        <authorList>
            <consortium name="The Broad Institute Genomics Platform"/>
            <consortium name="The Broad Institute Genome Sequencing Center for Infectious Disease"/>
            <person name="Wu L."/>
            <person name="Ma J."/>
        </authorList>
    </citation>
    <scope>NUCLEOTIDE SEQUENCE [LARGE SCALE GENOMIC DNA]</scope>
    <source>
        <strain evidence="11">JCM 19134</strain>
    </source>
</reference>
<feature type="transmembrane region" description="Helical" evidence="8">
    <location>
        <begin position="174"/>
        <end position="192"/>
    </location>
</feature>
<name>A0AAV3U2K8_9ALTE</name>
<protein>
    <recommendedName>
        <fullName evidence="9">Peptidase S54 rhomboid domain-containing protein</fullName>
    </recommendedName>
</protein>
<feature type="domain" description="Peptidase S54 rhomboid" evidence="9">
    <location>
        <begin position="54"/>
        <end position="188"/>
    </location>
</feature>
<evidence type="ECO:0000256" key="1">
    <source>
        <dbReference type="ARBA" id="ARBA00004141"/>
    </source>
</evidence>
<evidence type="ECO:0000256" key="6">
    <source>
        <dbReference type="ARBA" id="ARBA00022989"/>
    </source>
</evidence>
<dbReference type="InterPro" id="IPR035952">
    <property type="entry name" value="Rhomboid-like_sf"/>
</dbReference>
<dbReference type="GO" id="GO:0006508">
    <property type="term" value="P:proteolysis"/>
    <property type="evidence" value="ECO:0007669"/>
    <property type="project" value="UniProtKB-KW"/>
</dbReference>
<evidence type="ECO:0000256" key="4">
    <source>
        <dbReference type="ARBA" id="ARBA00022801"/>
    </source>
</evidence>
<keyword evidence="4" id="KW-0378">Hydrolase</keyword>
<evidence type="ECO:0000256" key="8">
    <source>
        <dbReference type="SAM" id="Phobius"/>
    </source>
</evidence>
<dbReference type="RefSeq" id="WP_345421743.1">
    <property type="nucleotide sequence ID" value="NZ_AP031496.1"/>
</dbReference>
<dbReference type="GO" id="GO:0004252">
    <property type="term" value="F:serine-type endopeptidase activity"/>
    <property type="evidence" value="ECO:0007669"/>
    <property type="project" value="InterPro"/>
</dbReference>
<organism evidence="10 11">
    <name type="scientific">Halioxenophilus aromaticivorans</name>
    <dbReference type="NCBI Taxonomy" id="1306992"/>
    <lineage>
        <taxon>Bacteria</taxon>
        <taxon>Pseudomonadati</taxon>
        <taxon>Pseudomonadota</taxon>
        <taxon>Gammaproteobacteria</taxon>
        <taxon>Alteromonadales</taxon>
        <taxon>Alteromonadaceae</taxon>
        <taxon>Halioxenophilus</taxon>
    </lineage>
</organism>
<evidence type="ECO:0000313" key="10">
    <source>
        <dbReference type="EMBL" id="GAA4943276.1"/>
    </source>
</evidence>
<feature type="transmembrane region" description="Helical" evidence="8">
    <location>
        <begin position="68"/>
        <end position="85"/>
    </location>
</feature>
<dbReference type="Gene3D" id="1.20.1540.10">
    <property type="entry name" value="Rhomboid-like"/>
    <property type="match status" value="1"/>
</dbReference>
<dbReference type="GO" id="GO:0016020">
    <property type="term" value="C:membrane"/>
    <property type="evidence" value="ECO:0007669"/>
    <property type="project" value="UniProtKB-SubCell"/>
</dbReference>
<evidence type="ECO:0000256" key="2">
    <source>
        <dbReference type="ARBA" id="ARBA00022670"/>
    </source>
</evidence>
<evidence type="ECO:0000256" key="7">
    <source>
        <dbReference type="ARBA" id="ARBA00023136"/>
    </source>
</evidence>
<evidence type="ECO:0000256" key="5">
    <source>
        <dbReference type="ARBA" id="ARBA00022825"/>
    </source>
</evidence>
<evidence type="ECO:0000256" key="3">
    <source>
        <dbReference type="ARBA" id="ARBA00022692"/>
    </source>
</evidence>
<comment type="subcellular location">
    <subcellularLocation>
        <location evidence="1">Membrane</location>
        <topology evidence="1">Multi-pass membrane protein</topology>
    </subcellularLocation>
</comment>
<feature type="transmembrane region" description="Helical" evidence="8">
    <location>
        <begin position="119"/>
        <end position="138"/>
    </location>
</feature>